<sequence>MNEGSVEFEIQNDFCFLIIGEIIPKNLLNPLELLFLS</sequence>
<accession>M6W7E7</accession>
<organism evidence="1 2">
    <name type="scientific">Leptospira santarosai str. CBC1416</name>
    <dbReference type="NCBI Taxonomy" id="1193059"/>
    <lineage>
        <taxon>Bacteria</taxon>
        <taxon>Pseudomonadati</taxon>
        <taxon>Spirochaetota</taxon>
        <taxon>Spirochaetia</taxon>
        <taxon>Leptospirales</taxon>
        <taxon>Leptospiraceae</taxon>
        <taxon>Leptospira</taxon>
    </lineage>
</organism>
<evidence type="ECO:0000313" key="1">
    <source>
        <dbReference type="EMBL" id="EMO57683.1"/>
    </source>
</evidence>
<evidence type="ECO:0000313" key="2">
    <source>
        <dbReference type="Proteomes" id="UP000012149"/>
    </source>
</evidence>
<comment type="caution">
    <text evidence="1">The sequence shown here is derived from an EMBL/GenBank/DDBJ whole genome shotgun (WGS) entry which is preliminary data.</text>
</comment>
<gene>
    <name evidence="1" type="ORF">LEP1GSC161_1191</name>
</gene>
<dbReference type="Proteomes" id="UP000012149">
    <property type="component" value="Unassembled WGS sequence"/>
</dbReference>
<protein>
    <submittedName>
        <fullName evidence="1">Uncharacterized protein</fullName>
    </submittedName>
</protein>
<dbReference type="EMBL" id="AKWE02000109">
    <property type="protein sequence ID" value="EMO57683.1"/>
    <property type="molecule type" value="Genomic_DNA"/>
</dbReference>
<reference evidence="1 2" key="1">
    <citation type="submission" date="2013-01" db="EMBL/GenBank/DDBJ databases">
        <authorList>
            <person name="Harkins D.M."/>
            <person name="Durkin A.S."/>
            <person name="Brinkac L.M."/>
            <person name="Haft D.H."/>
            <person name="Selengut J.D."/>
            <person name="Sanka R."/>
            <person name="DePew J."/>
            <person name="Purushe J."/>
            <person name="Matthias M.A."/>
            <person name="Vinetz J.M."/>
            <person name="Sutton G.G."/>
            <person name="Nierman W.C."/>
            <person name="Fouts D.E."/>
        </authorList>
    </citation>
    <scope>NUCLEOTIDE SEQUENCE [LARGE SCALE GENOMIC DNA]</scope>
    <source>
        <strain evidence="1 2">CBC1416</strain>
    </source>
</reference>
<proteinExistence type="predicted"/>
<name>M6W7E7_9LEPT</name>
<dbReference type="AlphaFoldDB" id="M6W7E7"/>